<evidence type="ECO:0000256" key="4">
    <source>
        <dbReference type="ARBA" id="ARBA00023002"/>
    </source>
</evidence>
<dbReference type="AlphaFoldDB" id="A0AAD8Y5V8"/>
<dbReference type="InterPro" id="IPR002401">
    <property type="entry name" value="Cyt_P450_E_grp-I"/>
</dbReference>
<dbReference type="SUPFAM" id="SSF48264">
    <property type="entry name" value="Cytochrome P450"/>
    <property type="match status" value="1"/>
</dbReference>
<name>A0AAD8Y5V8_9STRA</name>
<evidence type="ECO:0000313" key="10">
    <source>
        <dbReference type="EMBL" id="KAK1739675.1"/>
    </source>
</evidence>
<keyword evidence="2 7" id="KW-0349">Heme</keyword>
<dbReference type="PRINTS" id="PR00463">
    <property type="entry name" value="EP450I"/>
</dbReference>
<dbReference type="GO" id="GO:0005506">
    <property type="term" value="F:iron ion binding"/>
    <property type="evidence" value="ECO:0007669"/>
    <property type="project" value="InterPro"/>
</dbReference>
<evidence type="ECO:0000256" key="2">
    <source>
        <dbReference type="ARBA" id="ARBA00022617"/>
    </source>
</evidence>
<proteinExistence type="inferred from homology"/>
<dbReference type="PRINTS" id="PR00385">
    <property type="entry name" value="P450"/>
</dbReference>
<keyword evidence="11" id="KW-1185">Reference proteome</keyword>
<evidence type="ECO:0000313" key="11">
    <source>
        <dbReference type="Proteomes" id="UP001224775"/>
    </source>
</evidence>
<dbReference type="InterPro" id="IPR001128">
    <property type="entry name" value="Cyt_P450"/>
</dbReference>
<keyword evidence="6 8" id="KW-0503">Monooxygenase</keyword>
<feature type="transmembrane region" description="Helical" evidence="9">
    <location>
        <begin position="6"/>
        <end position="28"/>
    </location>
</feature>
<dbReference type="GO" id="GO:0004497">
    <property type="term" value="F:monooxygenase activity"/>
    <property type="evidence" value="ECO:0007669"/>
    <property type="project" value="UniProtKB-KW"/>
</dbReference>
<evidence type="ECO:0000256" key="8">
    <source>
        <dbReference type="RuleBase" id="RU000461"/>
    </source>
</evidence>
<keyword evidence="3 7" id="KW-0479">Metal-binding</keyword>
<dbReference type="PROSITE" id="PS00086">
    <property type="entry name" value="CYTOCHROME_P450"/>
    <property type="match status" value="1"/>
</dbReference>
<comment type="cofactor">
    <cofactor evidence="7">
        <name>heme</name>
        <dbReference type="ChEBI" id="CHEBI:30413"/>
    </cofactor>
</comment>
<keyword evidence="4 8" id="KW-0560">Oxidoreductase</keyword>
<comment type="caution">
    <text evidence="10">The sequence shown here is derived from an EMBL/GenBank/DDBJ whole genome shotgun (WGS) entry which is preliminary data.</text>
</comment>
<evidence type="ECO:0000256" key="1">
    <source>
        <dbReference type="ARBA" id="ARBA00010617"/>
    </source>
</evidence>
<dbReference type="Pfam" id="PF00067">
    <property type="entry name" value="p450"/>
    <property type="match status" value="1"/>
</dbReference>
<dbReference type="PANTHER" id="PTHR24291:SF50">
    <property type="entry name" value="BIFUNCTIONAL ALBAFLAVENONE MONOOXYGENASE_TERPENE SYNTHASE"/>
    <property type="match status" value="1"/>
</dbReference>
<evidence type="ECO:0000256" key="9">
    <source>
        <dbReference type="SAM" id="Phobius"/>
    </source>
</evidence>
<dbReference type="GO" id="GO:0020037">
    <property type="term" value="F:heme binding"/>
    <property type="evidence" value="ECO:0007669"/>
    <property type="project" value="InterPro"/>
</dbReference>
<sequence length="517" mass="60106">MIWWHSYILCGLEILLALLLLQICVIYIKWRLSPLQNLPGPRGKFFLIGDFLDIYFGPFFSVHQKWWKESNYAPLMSYTSLFGRWVVLPCDPDLVKHILTAPSAQEPVRYYKQFDFFKDMLGDGLISLEGKNWSRHRRILQPCFQTGLVKDALKEALPSKVDSIIESWKKSEGRVIDVYAHMSAITLDILGVVSFAHEFNALDTITEWANDSGADKIDEIQDPMMKSLSQVFKPKLVWIIMSMLKMGWLRRFDSKRNITKQLMDEAAEDIIKAAEENKSEMKKQSLIHIMLNAMSKDESQERNALSMQELKDELKLFIVAGHETTSTLCYWAFYALAKYPDVQEKVLQDIEKHAVSDEQIDLEAVEKMEYFLAFINECLRLTSPAGMLFRYNSRTENWNGAIIPAHTRIVIPIFLLHRHPKYWTDPYKFMPERWLNIDNGSGETKKRHPFTFLPFSGGGRNCIGERFARIEAQLILVNLIRRFQIKLAPSMQNTELEYRSSLTMKSKPRVQIVVKSR</sequence>
<keyword evidence="9" id="KW-0472">Membrane</keyword>
<protein>
    <submittedName>
        <fullName evidence="10">Cytochrome P450 family protein</fullName>
    </submittedName>
</protein>
<evidence type="ECO:0000256" key="5">
    <source>
        <dbReference type="ARBA" id="ARBA00023004"/>
    </source>
</evidence>
<dbReference type="GO" id="GO:0016705">
    <property type="term" value="F:oxidoreductase activity, acting on paired donors, with incorporation or reduction of molecular oxygen"/>
    <property type="evidence" value="ECO:0007669"/>
    <property type="project" value="InterPro"/>
</dbReference>
<evidence type="ECO:0000256" key="7">
    <source>
        <dbReference type="PIRSR" id="PIRSR602401-1"/>
    </source>
</evidence>
<dbReference type="Proteomes" id="UP001224775">
    <property type="component" value="Unassembled WGS sequence"/>
</dbReference>
<dbReference type="InterPro" id="IPR050196">
    <property type="entry name" value="Cytochrome_P450_Monoox"/>
</dbReference>
<feature type="binding site" description="axial binding residue" evidence="7">
    <location>
        <position position="462"/>
    </location>
    <ligand>
        <name>heme</name>
        <dbReference type="ChEBI" id="CHEBI:30413"/>
    </ligand>
    <ligandPart>
        <name>Fe</name>
        <dbReference type="ChEBI" id="CHEBI:18248"/>
    </ligandPart>
</feature>
<dbReference type="InterPro" id="IPR036396">
    <property type="entry name" value="Cyt_P450_sf"/>
</dbReference>
<comment type="similarity">
    <text evidence="1 8">Belongs to the cytochrome P450 family.</text>
</comment>
<dbReference type="Gene3D" id="1.10.630.10">
    <property type="entry name" value="Cytochrome P450"/>
    <property type="match status" value="1"/>
</dbReference>
<keyword evidence="5 7" id="KW-0408">Iron</keyword>
<dbReference type="EMBL" id="JATAAI010000017">
    <property type="protein sequence ID" value="KAK1739675.1"/>
    <property type="molecule type" value="Genomic_DNA"/>
</dbReference>
<gene>
    <name evidence="10" type="ORF">QTG54_009434</name>
</gene>
<evidence type="ECO:0000256" key="6">
    <source>
        <dbReference type="ARBA" id="ARBA00023033"/>
    </source>
</evidence>
<dbReference type="InterPro" id="IPR017972">
    <property type="entry name" value="Cyt_P450_CS"/>
</dbReference>
<keyword evidence="9" id="KW-1133">Transmembrane helix</keyword>
<evidence type="ECO:0000256" key="3">
    <source>
        <dbReference type="ARBA" id="ARBA00022723"/>
    </source>
</evidence>
<reference evidence="10" key="1">
    <citation type="submission" date="2023-06" db="EMBL/GenBank/DDBJ databases">
        <title>Survivors Of The Sea: Transcriptome response of Skeletonema marinoi to long-term dormancy.</title>
        <authorList>
            <person name="Pinder M.I.M."/>
            <person name="Kourtchenko O."/>
            <person name="Robertson E.K."/>
            <person name="Larsson T."/>
            <person name="Maumus F."/>
            <person name="Osuna-Cruz C.M."/>
            <person name="Vancaester E."/>
            <person name="Stenow R."/>
            <person name="Vandepoele K."/>
            <person name="Ploug H."/>
            <person name="Bruchert V."/>
            <person name="Godhe A."/>
            <person name="Topel M."/>
        </authorList>
    </citation>
    <scope>NUCLEOTIDE SEQUENCE</scope>
    <source>
        <strain evidence="10">R05AC</strain>
    </source>
</reference>
<organism evidence="10 11">
    <name type="scientific">Skeletonema marinoi</name>
    <dbReference type="NCBI Taxonomy" id="267567"/>
    <lineage>
        <taxon>Eukaryota</taxon>
        <taxon>Sar</taxon>
        <taxon>Stramenopiles</taxon>
        <taxon>Ochrophyta</taxon>
        <taxon>Bacillariophyta</taxon>
        <taxon>Coscinodiscophyceae</taxon>
        <taxon>Thalassiosirophycidae</taxon>
        <taxon>Thalassiosirales</taxon>
        <taxon>Skeletonemataceae</taxon>
        <taxon>Skeletonema</taxon>
        <taxon>Skeletonema marinoi-dohrnii complex</taxon>
    </lineage>
</organism>
<dbReference type="PANTHER" id="PTHR24291">
    <property type="entry name" value="CYTOCHROME P450 FAMILY 4"/>
    <property type="match status" value="1"/>
</dbReference>
<keyword evidence="9" id="KW-0812">Transmembrane</keyword>
<accession>A0AAD8Y5V8</accession>